<dbReference type="RefSeq" id="WP_068531371.1">
    <property type="nucleotide sequence ID" value="NZ_LVJH01000007.1"/>
</dbReference>
<evidence type="ECO:0000256" key="6">
    <source>
        <dbReference type="ARBA" id="ARBA00023136"/>
    </source>
</evidence>
<feature type="transmembrane region" description="Helical" evidence="7">
    <location>
        <begin position="103"/>
        <end position="126"/>
    </location>
</feature>
<evidence type="ECO:0000259" key="8">
    <source>
        <dbReference type="PROSITE" id="PS50850"/>
    </source>
</evidence>
<dbReference type="InterPro" id="IPR047200">
    <property type="entry name" value="MFS_YcaD-like"/>
</dbReference>
<feature type="transmembrane region" description="Helical" evidence="7">
    <location>
        <begin position="79"/>
        <end position="97"/>
    </location>
</feature>
<dbReference type="GO" id="GO:0022857">
    <property type="term" value="F:transmembrane transporter activity"/>
    <property type="evidence" value="ECO:0007669"/>
    <property type="project" value="InterPro"/>
</dbReference>
<dbReference type="Pfam" id="PF07690">
    <property type="entry name" value="MFS_1"/>
    <property type="match status" value="1"/>
</dbReference>
<keyword evidence="10" id="KW-1185">Reference proteome</keyword>
<dbReference type="STRING" id="494026.PGLA_07905"/>
<dbReference type="EMBL" id="LVJH01000007">
    <property type="protein sequence ID" value="OAB44610.1"/>
    <property type="molecule type" value="Genomic_DNA"/>
</dbReference>
<evidence type="ECO:0000256" key="5">
    <source>
        <dbReference type="ARBA" id="ARBA00022989"/>
    </source>
</evidence>
<dbReference type="PANTHER" id="PTHR23521">
    <property type="entry name" value="TRANSPORTER MFS SUPERFAMILY"/>
    <property type="match status" value="1"/>
</dbReference>
<feature type="transmembrane region" description="Helical" evidence="7">
    <location>
        <begin position="206"/>
        <end position="223"/>
    </location>
</feature>
<dbReference type="Gene3D" id="1.20.1250.20">
    <property type="entry name" value="MFS general substrate transporter like domains"/>
    <property type="match status" value="2"/>
</dbReference>
<dbReference type="SUPFAM" id="SSF103473">
    <property type="entry name" value="MFS general substrate transporter"/>
    <property type="match status" value="1"/>
</dbReference>
<feature type="transmembrane region" description="Helical" evidence="7">
    <location>
        <begin position="334"/>
        <end position="359"/>
    </location>
</feature>
<feature type="transmembrane region" description="Helical" evidence="7">
    <location>
        <begin position="165"/>
        <end position="185"/>
    </location>
</feature>
<keyword evidence="3" id="KW-1003">Cell membrane</keyword>
<dbReference type="AlphaFoldDB" id="A0A168MFB1"/>
<sequence length="390" mass="42618">MSNHMHQKVTRTHYLILIAVIVVAGSTQGMLLPVLAIFLDQMGVSEMMNGLNAAALYIGSFAMMLVAEKVLGALGFKKLIVGGLVLVLVTLLIFPWIPNIKLWFVLRLIIGIGDSALHYTSQLWVILSSPSQNRGRNLSIYGMSYGIGFSLGPLGISLLSYGKAVPFIILSFCIFIVLIFVLVKLPNMRPEKVVGVVNEKHRFRRSYRIAWYALIPALLYGYMEASMNSSFPLYGLHIGFSEGQISALLPAIGIGGLLLQLPLGIMSDRYGRKRLLMCCGIAGGITFSILPLAGDHFMLSIMLMMLAGGLVGSFFSLGLAYAADVLPRDLLPAANVVASFQFNIGSVVGPSLSGIFMFYHWEEGMFIMLGLSYLLFGLAGFWFSPPRQKS</sequence>
<gene>
    <name evidence="9" type="ORF">PGLA_07905</name>
</gene>
<keyword evidence="5 7" id="KW-1133">Transmembrane helix</keyword>
<organism evidence="9 10">
    <name type="scientific">Paenibacillus glacialis</name>
    <dbReference type="NCBI Taxonomy" id="494026"/>
    <lineage>
        <taxon>Bacteria</taxon>
        <taxon>Bacillati</taxon>
        <taxon>Bacillota</taxon>
        <taxon>Bacilli</taxon>
        <taxon>Bacillales</taxon>
        <taxon>Paenibacillaceae</taxon>
        <taxon>Paenibacillus</taxon>
    </lineage>
</organism>
<feature type="transmembrane region" description="Helical" evidence="7">
    <location>
        <begin position="12"/>
        <end position="38"/>
    </location>
</feature>
<keyword evidence="2" id="KW-0813">Transport</keyword>
<dbReference type="InterPro" id="IPR036259">
    <property type="entry name" value="MFS_trans_sf"/>
</dbReference>
<dbReference type="InterPro" id="IPR020846">
    <property type="entry name" value="MFS_dom"/>
</dbReference>
<evidence type="ECO:0000313" key="10">
    <source>
        <dbReference type="Proteomes" id="UP000076967"/>
    </source>
</evidence>
<dbReference type="PROSITE" id="PS50850">
    <property type="entry name" value="MFS"/>
    <property type="match status" value="2"/>
</dbReference>
<feature type="domain" description="Major facilitator superfamily (MFS) profile" evidence="8">
    <location>
        <begin position="1"/>
        <end position="189"/>
    </location>
</feature>
<feature type="transmembrane region" description="Helical" evidence="7">
    <location>
        <begin position="275"/>
        <end position="293"/>
    </location>
</feature>
<dbReference type="OrthoDB" id="478565at2"/>
<dbReference type="PANTHER" id="PTHR23521:SF2">
    <property type="entry name" value="TRANSPORTER MFS SUPERFAMILY"/>
    <property type="match status" value="1"/>
</dbReference>
<evidence type="ECO:0000256" key="2">
    <source>
        <dbReference type="ARBA" id="ARBA00022448"/>
    </source>
</evidence>
<feature type="transmembrane region" description="Helical" evidence="7">
    <location>
        <begin position="50"/>
        <end position="67"/>
    </location>
</feature>
<keyword evidence="4 7" id="KW-0812">Transmembrane</keyword>
<dbReference type="InterPro" id="IPR011701">
    <property type="entry name" value="MFS"/>
</dbReference>
<dbReference type="CDD" id="cd17477">
    <property type="entry name" value="MFS_YcaD_like"/>
    <property type="match status" value="1"/>
</dbReference>
<dbReference type="GO" id="GO:0005886">
    <property type="term" value="C:plasma membrane"/>
    <property type="evidence" value="ECO:0007669"/>
    <property type="project" value="UniProtKB-SubCell"/>
</dbReference>
<dbReference type="InterPro" id="IPR005829">
    <property type="entry name" value="Sugar_transporter_CS"/>
</dbReference>
<evidence type="ECO:0000256" key="7">
    <source>
        <dbReference type="SAM" id="Phobius"/>
    </source>
</evidence>
<proteinExistence type="predicted"/>
<evidence type="ECO:0000256" key="1">
    <source>
        <dbReference type="ARBA" id="ARBA00004651"/>
    </source>
</evidence>
<comment type="subcellular location">
    <subcellularLocation>
        <location evidence="1">Cell membrane</location>
        <topology evidence="1">Multi-pass membrane protein</topology>
    </subcellularLocation>
</comment>
<keyword evidence="6 7" id="KW-0472">Membrane</keyword>
<evidence type="ECO:0000256" key="3">
    <source>
        <dbReference type="ARBA" id="ARBA00022475"/>
    </source>
</evidence>
<feature type="domain" description="Major facilitator superfamily (MFS) profile" evidence="8">
    <location>
        <begin position="209"/>
        <end position="390"/>
    </location>
</feature>
<reference evidence="9 10" key="1">
    <citation type="submission" date="2016-03" db="EMBL/GenBank/DDBJ databases">
        <title>Draft genome sequence of Paenibacillus glacialis DSM 22343.</title>
        <authorList>
            <person name="Shin S.-K."/>
            <person name="Yi H."/>
        </authorList>
    </citation>
    <scope>NUCLEOTIDE SEQUENCE [LARGE SCALE GENOMIC DNA]</scope>
    <source>
        <strain evidence="9 10">DSM 22343</strain>
    </source>
</reference>
<feature type="transmembrane region" description="Helical" evidence="7">
    <location>
        <begin position="365"/>
        <end position="384"/>
    </location>
</feature>
<evidence type="ECO:0000256" key="4">
    <source>
        <dbReference type="ARBA" id="ARBA00022692"/>
    </source>
</evidence>
<feature type="transmembrane region" description="Helical" evidence="7">
    <location>
        <begin position="299"/>
        <end position="322"/>
    </location>
</feature>
<accession>A0A168MFB1</accession>
<feature type="transmembrane region" description="Helical" evidence="7">
    <location>
        <begin position="138"/>
        <end position="159"/>
    </location>
</feature>
<comment type="caution">
    <text evidence="9">The sequence shown here is derived from an EMBL/GenBank/DDBJ whole genome shotgun (WGS) entry which is preliminary data.</text>
</comment>
<dbReference type="Proteomes" id="UP000076967">
    <property type="component" value="Unassembled WGS sequence"/>
</dbReference>
<evidence type="ECO:0000313" key="9">
    <source>
        <dbReference type="EMBL" id="OAB44610.1"/>
    </source>
</evidence>
<protein>
    <submittedName>
        <fullName evidence="9">MFS transporter</fullName>
    </submittedName>
</protein>
<dbReference type="PROSITE" id="PS00216">
    <property type="entry name" value="SUGAR_TRANSPORT_1"/>
    <property type="match status" value="1"/>
</dbReference>
<name>A0A168MFB1_9BACL</name>
<feature type="transmembrane region" description="Helical" evidence="7">
    <location>
        <begin position="243"/>
        <end position="263"/>
    </location>
</feature>